<comment type="subcellular location">
    <subcellularLocation>
        <location evidence="2">Cell membrane</location>
        <topology evidence="2">Multi-pass membrane protein</topology>
    </subcellularLocation>
</comment>
<keyword evidence="9" id="KW-0843">Virulence</keyword>
<evidence type="ECO:0000256" key="2">
    <source>
        <dbReference type="ARBA" id="ARBA00004651"/>
    </source>
</evidence>
<dbReference type="InterPro" id="IPR036890">
    <property type="entry name" value="HATPase_C_sf"/>
</dbReference>
<dbReference type="InterPro" id="IPR005467">
    <property type="entry name" value="His_kinase_dom"/>
</dbReference>
<evidence type="ECO:0000259" key="11">
    <source>
        <dbReference type="PROSITE" id="PS50109"/>
    </source>
</evidence>
<evidence type="ECO:0000256" key="1">
    <source>
        <dbReference type="ARBA" id="ARBA00000085"/>
    </source>
</evidence>
<dbReference type="InterPro" id="IPR003594">
    <property type="entry name" value="HATPase_dom"/>
</dbReference>
<dbReference type="InterPro" id="IPR003661">
    <property type="entry name" value="HisK_dim/P_dom"/>
</dbReference>
<keyword evidence="7 12" id="KW-0418">Kinase</keyword>
<dbReference type="EMBL" id="JAFIRA010000024">
    <property type="protein sequence ID" value="MCJ2543241.1"/>
    <property type="molecule type" value="Genomic_DNA"/>
</dbReference>
<evidence type="ECO:0000256" key="4">
    <source>
        <dbReference type="ARBA" id="ARBA00022475"/>
    </source>
</evidence>
<keyword evidence="10" id="KW-1133">Transmembrane helix</keyword>
<organism evidence="12 13">
    <name type="scientific">Thermostichus vulcanus str. 'Rupite'</name>
    <dbReference type="NCBI Taxonomy" id="2813851"/>
    <lineage>
        <taxon>Bacteria</taxon>
        <taxon>Bacillati</taxon>
        <taxon>Cyanobacteriota</taxon>
        <taxon>Cyanophyceae</taxon>
        <taxon>Thermostichales</taxon>
        <taxon>Thermostichaceae</taxon>
        <taxon>Thermostichus</taxon>
    </lineage>
</organism>
<keyword evidence="8" id="KW-0902">Two-component regulatory system</keyword>
<evidence type="ECO:0000256" key="10">
    <source>
        <dbReference type="SAM" id="Phobius"/>
    </source>
</evidence>
<dbReference type="InterPro" id="IPR036097">
    <property type="entry name" value="HisK_dim/P_sf"/>
</dbReference>
<comment type="catalytic activity">
    <reaction evidence="1">
        <text>ATP + protein L-histidine = ADP + protein N-phospho-L-histidine.</text>
        <dbReference type="EC" id="2.7.13.3"/>
    </reaction>
</comment>
<dbReference type="EC" id="2.7.13.3" evidence="3"/>
<dbReference type="Gene3D" id="1.10.287.130">
    <property type="match status" value="1"/>
</dbReference>
<accession>A0ABT0CBT1</accession>
<dbReference type="Pfam" id="PF00512">
    <property type="entry name" value="HisKA"/>
    <property type="match status" value="1"/>
</dbReference>
<gene>
    <name evidence="12" type="ORF">JX360_10030</name>
</gene>
<name>A0ABT0CBT1_THEVL</name>
<comment type="caution">
    <text evidence="12">The sequence shown here is derived from an EMBL/GenBank/DDBJ whole genome shotgun (WGS) entry which is preliminary data.</text>
</comment>
<sequence length="357" mass="39848">MRPSLRARLLQLWHNRFPHSLRTQVALVIASLSFVPNLVLILSVRWILPGAQISGEGVVLLLLWIPLLAGLSAAVGYGLSSLILRPLTLLARELVHLETLLNQPARWNLLLRPEDPQESLILRRAFGHLLRQIQTDQMRREAFMATLVHDLKTPLIAFGHLLSALKQEDLAPEQRRALLDRLLQENQHNLSLVQKMVEAHRLERGEITLNPQPCDLGSLARRVTERMGSLAQDRDIQLRVEGQGWGKADEAELERALVNLIDNALRYARHEVVLTVMPEQIQVRDDGPGLPAPLEELAQPYVTQPIHIAGHHYPTGSGGLGLYIARRILQAHGGDLCLLETGSQGTTLALVLQSMLP</sequence>
<keyword evidence="5" id="KW-0597">Phosphoprotein</keyword>
<feature type="transmembrane region" description="Helical" evidence="10">
    <location>
        <begin position="60"/>
        <end position="84"/>
    </location>
</feature>
<evidence type="ECO:0000313" key="13">
    <source>
        <dbReference type="Proteomes" id="UP000830835"/>
    </source>
</evidence>
<evidence type="ECO:0000256" key="8">
    <source>
        <dbReference type="ARBA" id="ARBA00023012"/>
    </source>
</evidence>
<dbReference type="PANTHER" id="PTHR44936">
    <property type="entry name" value="SENSOR PROTEIN CREC"/>
    <property type="match status" value="1"/>
</dbReference>
<dbReference type="PRINTS" id="PR00344">
    <property type="entry name" value="BCTRLSENSOR"/>
</dbReference>
<dbReference type="SUPFAM" id="SSF47384">
    <property type="entry name" value="Homodimeric domain of signal transducing histidine kinase"/>
    <property type="match status" value="1"/>
</dbReference>
<feature type="domain" description="Histidine kinase" evidence="11">
    <location>
        <begin position="146"/>
        <end position="356"/>
    </location>
</feature>
<evidence type="ECO:0000256" key="5">
    <source>
        <dbReference type="ARBA" id="ARBA00022553"/>
    </source>
</evidence>
<dbReference type="InterPro" id="IPR050980">
    <property type="entry name" value="2C_sensor_his_kinase"/>
</dbReference>
<keyword evidence="10" id="KW-0812">Transmembrane</keyword>
<keyword evidence="6" id="KW-0808">Transferase</keyword>
<dbReference type="SMART" id="SM00387">
    <property type="entry name" value="HATPase_c"/>
    <property type="match status" value="1"/>
</dbReference>
<evidence type="ECO:0000256" key="6">
    <source>
        <dbReference type="ARBA" id="ARBA00022679"/>
    </source>
</evidence>
<evidence type="ECO:0000313" key="12">
    <source>
        <dbReference type="EMBL" id="MCJ2543241.1"/>
    </source>
</evidence>
<dbReference type="Pfam" id="PF02518">
    <property type="entry name" value="HATPase_c"/>
    <property type="match status" value="1"/>
</dbReference>
<evidence type="ECO:0000256" key="3">
    <source>
        <dbReference type="ARBA" id="ARBA00012438"/>
    </source>
</evidence>
<protein>
    <recommendedName>
        <fullName evidence="3">histidine kinase</fullName>
        <ecNumber evidence="3">2.7.13.3</ecNumber>
    </recommendedName>
</protein>
<dbReference type="CDD" id="cd00082">
    <property type="entry name" value="HisKA"/>
    <property type="match status" value="1"/>
</dbReference>
<evidence type="ECO:0000256" key="7">
    <source>
        <dbReference type="ARBA" id="ARBA00022777"/>
    </source>
</evidence>
<dbReference type="InterPro" id="IPR004358">
    <property type="entry name" value="Sig_transdc_His_kin-like_C"/>
</dbReference>
<keyword evidence="10" id="KW-0472">Membrane</keyword>
<dbReference type="SUPFAM" id="SSF55874">
    <property type="entry name" value="ATPase domain of HSP90 chaperone/DNA topoisomerase II/histidine kinase"/>
    <property type="match status" value="1"/>
</dbReference>
<keyword evidence="4" id="KW-1003">Cell membrane</keyword>
<dbReference type="Gene3D" id="3.30.565.10">
    <property type="entry name" value="Histidine kinase-like ATPase, C-terminal domain"/>
    <property type="match status" value="1"/>
</dbReference>
<feature type="transmembrane region" description="Helical" evidence="10">
    <location>
        <begin position="25"/>
        <end position="48"/>
    </location>
</feature>
<keyword evidence="13" id="KW-1185">Reference proteome</keyword>
<dbReference type="RefSeq" id="WP_244350519.1">
    <property type="nucleotide sequence ID" value="NZ_JAFIRA010000024.1"/>
</dbReference>
<dbReference type="PANTHER" id="PTHR44936:SF9">
    <property type="entry name" value="SENSOR PROTEIN CREC"/>
    <property type="match status" value="1"/>
</dbReference>
<proteinExistence type="predicted"/>
<dbReference type="GO" id="GO:0016301">
    <property type="term" value="F:kinase activity"/>
    <property type="evidence" value="ECO:0007669"/>
    <property type="project" value="UniProtKB-KW"/>
</dbReference>
<dbReference type="PROSITE" id="PS50109">
    <property type="entry name" value="HIS_KIN"/>
    <property type="match status" value="1"/>
</dbReference>
<dbReference type="CDD" id="cd00075">
    <property type="entry name" value="HATPase"/>
    <property type="match status" value="1"/>
</dbReference>
<reference evidence="12" key="1">
    <citation type="submission" date="2021-02" db="EMBL/GenBank/DDBJ databases">
        <title>The CRISPR/cas machinery reduction and long-range gene transfer in the hot spring cyanobacterium Synechococcus.</title>
        <authorList>
            <person name="Dvorak P."/>
            <person name="Jahodarova E."/>
            <person name="Hasler P."/>
            <person name="Poulickova A."/>
        </authorList>
    </citation>
    <scope>NUCLEOTIDE SEQUENCE</scope>
    <source>
        <strain evidence="12">Rupite</strain>
    </source>
</reference>
<dbReference type="Proteomes" id="UP000830835">
    <property type="component" value="Unassembled WGS sequence"/>
</dbReference>
<evidence type="ECO:0000256" key="9">
    <source>
        <dbReference type="ARBA" id="ARBA00023026"/>
    </source>
</evidence>
<dbReference type="SMART" id="SM00388">
    <property type="entry name" value="HisKA"/>
    <property type="match status" value="1"/>
</dbReference>